<dbReference type="Proteomes" id="UP000027265">
    <property type="component" value="Unassembled WGS sequence"/>
</dbReference>
<dbReference type="OrthoDB" id="4062651at2759"/>
<protein>
    <recommendedName>
        <fullName evidence="4">Protein kinase domain-containing protein</fullName>
    </recommendedName>
</protein>
<dbReference type="SUPFAM" id="SSF56112">
    <property type="entry name" value="Protein kinase-like (PK-like)"/>
    <property type="match status" value="1"/>
</dbReference>
<evidence type="ECO:0000313" key="5">
    <source>
        <dbReference type="EMBL" id="KDQ58923.1"/>
    </source>
</evidence>
<dbReference type="InterPro" id="IPR011009">
    <property type="entry name" value="Kinase-like_dom_sf"/>
</dbReference>
<dbReference type="EMBL" id="KL197716">
    <property type="protein sequence ID" value="KDQ58923.1"/>
    <property type="molecule type" value="Genomic_DNA"/>
</dbReference>
<evidence type="ECO:0000256" key="1">
    <source>
        <dbReference type="ARBA" id="ARBA00022741"/>
    </source>
</evidence>
<feature type="domain" description="Protein kinase" evidence="4">
    <location>
        <begin position="1"/>
        <end position="279"/>
    </location>
</feature>
<dbReference type="InterPro" id="IPR001245">
    <property type="entry name" value="Ser-Thr/Tyr_kinase_cat_dom"/>
</dbReference>
<dbReference type="PROSITE" id="PS00108">
    <property type="entry name" value="PROTEIN_KINASE_ST"/>
    <property type="match status" value="1"/>
</dbReference>
<dbReference type="AlphaFoldDB" id="A0A067PVU8"/>
<dbReference type="InterPro" id="IPR008271">
    <property type="entry name" value="Ser/Thr_kinase_AS"/>
</dbReference>
<feature type="compositionally biased region" description="Low complexity" evidence="3">
    <location>
        <begin position="288"/>
        <end position="298"/>
    </location>
</feature>
<feature type="region of interest" description="Disordered" evidence="3">
    <location>
        <begin position="288"/>
        <end position="313"/>
    </location>
</feature>
<dbReference type="Gene3D" id="1.10.510.10">
    <property type="entry name" value="Transferase(Phosphotransferase) domain 1"/>
    <property type="match status" value="1"/>
</dbReference>
<name>A0A067PVU8_9AGAM</name>
<keyword evidence="1" id="KW-0547">Nucleotide-binding</keyword>
<dbReference type="HOGENOM" id="CLU_000288_7_18_1"/>
<organism evidence="5 6">
    <name type="scientific">Jaapia argillacea MUCL 33604</name>
    <dbReference type="NCBI Taxonomy" id="933084"/>
    <lineage>
        <taxon>Eukaryota</taxon>
        <taxon>Fungi</taxon>
        <taxon>Dikarya</taxon>
        <taxon>Basidiomycota</taxon>
        <taxon>Agaricomycotina</taxon>
        <taxon>Agaricomycetes</taxon>
        <taxon>Agaricomycetidae</taxon>
        <taxon>Jaapiales</taxon>
        <taxon>Jaapiaceae</taxon>
        <taxon>Jaapia</taxon>
    </lineage>
</organism>
<dbReference type="GO" id="GO:0005524">
    <property type="term" value="F:ATP binding"/>
    <property type="evidence" value="ECO:0007669"/>
    <property type="project" value="UniProtKB-KW"/>
</dbReference>
<accession>A0A067PVU8</accession>
<keyword evidence="6" id="KW-1185">Reference proteome</keyword>
<dbReference type="PANTHER" id="PTHR44329:SF298">
    <property type="entry name" value="MIXED LINEAGE KINASE DOMAIN-LIKE PROTEIN"/>
    <property type="match status" value="1"/>
</dbReference>
<dbReference type="STRING" id="933084.A0A067PVU8"/>
<gene>
    <name evidence="5" type="ORF">JAAARDRAFT_56929</name>
</gene>
<reference evidence="6" key="1">
    <citation type="journal article" date="2014" name="Proc. Natl. Acad. Sci. U.S.A.">
        <title>Extensive sampling of basidiomycete genomes demonstrates inadequacy of the white-rot/brown-rot paradigm for wood decay fungi.</title>
        <authorList>
            <person name="Riley R."/>
            <person name="Salamov A.A."/>
            <person name="Brown D.W."/>
            <person name="Nagy L.G."/>
            <person name="Floudas D."/>
            <person name="Held B.W."/>
            <person name="Levasseur A."/>
            <person name="Lombard V."/>
            <person name="Morin E."/>
            <person name="Otillar R."/>
            <person name="Lindquist E.A."/>
            <person name="Sun H."/>
            <person name="LaButti K.M."/>
            <person name="Schmutz J."/>
            <person name="Jabbour D."/>
            <person name="Luo H."/>
            <person name="Baker S.E."/>
            <person name="Pisabarro A.G."/>
            <person name="Walton J.D."/>
            <person name="Blanchette R.A."/>
            <person name="Henrissat B."/>
            <person name="Martin F."/>
            <person name="Cullen D."/>
            <person name="Hibbett D.S."/>
            <person name="Grigoriev I.V."/>
        </authorList>
    </citation>
    <scope>NUCLEOTIDE SEQUENCE [LARGE SCALE GENOMIC DNA]</scope>
    <source>
        <strain evidence="6">MUCL 33604</strain>
    </source>
</reference>
<dbReference type="PANTHER" id="PTHR44329">
    <property type="entry name" value="SERINE/THREONINE-PROTEIN KINASE TNNI3K-RELATED"/>
    <property type="match status" value="1"/>
</dbReference>
<dbReference type="Pfam" id="PF07714">
    <property type="entry name" value="PK_Tyr_Ser-Thr"/>
    <property type="match status" value="1"/>
</dbReference>
<evidence type="ECO:0000256" key="2">
    <source>
        <dbReference type="ARBA" id="ARBA00022840"/>
    </source>
</evidence>
<evidence type="ECO:0000313" key="6">
    <source>
        <dbReference type="Proteomes" id="UP000027265"/>
    </source>
</evidence>
<dbReference type="InterPro" id="IPR000719">
    <property type="entry name" value="Prot_kinase_dom"/>
</dbReference>
<dbReference type="InterPro" id="IPR051681">
    <property type="entry name" value="Ser/Thr_Kinases-Pseudokinases"/>
</dbReference>
<dbReference type="SMART" id="SM00220">
    <property type="entry name" value="S_TKc"/>
    <property type="match status" value="1"/>
</dbReference>
<evidence type="ECO:0000259" key="4">
    <source>
        <dbReference type="PROSITE" id="PS50011"/>
    </source>
</evidence>
<dbReference type="PROSITE" id="PS50011">
    <property type="entry name" value="PROTEIN_KINASE_DOM"/>
    <property type="match status" value="1"/>
</dbReference>
<dbReference type="GO" id="GO:0004674">
    <property type="term" value="F:protein serine/threonine kinase activity"/>
    <property type="evidence" value="ECO:0007669"/>
    <property type="project" value="TreeGrafter"/>
</dbReference>
<evidence type="ECO:0000256" key="3">
    <source>
        <dbReference type="SAM" id="MobiDB-lite"/>
    </source>
</evidence>
<keyword evidence="2" id="KW-0067">ATP-binding</keyword>
<sequence>MSPVPLCGGSTCDIYVGQLEWKGCRMKIGLKQLRVFTNWSINDRETAMKSLHREMKIWSRFNHRNILPFYGFALIEQSRFFLVSPWCDNGNSMEFLGRNPHFSRHKLILQVADALDYLHSGQSGKCYVHGDLKGDNVLVSDDGKALLCDFGLTRHVNQMTTTMTATPSHLSVLGHVRFSAPELFRNERPTTQSDCFAFGCLVIQMYTGCLPYSHLDTDSQVLGAILAGEKPHRPTSSSVVTAGLDDELWQLVDECLDNQASMRPDMSEILSRLRQHPRFQPFSIRLYEQSQEQSSHSSPLPDADFVASGPDLA</sequence>
<dbReference type="InParanoid" id="A0A067PVU8"/>
<proteinExistence type="predicted"/>